<organism evidence="3 4">
    <name type="scientific">Christiangramia antarctica</name>
    <dbReference type="NCBI Taxonomy" id="2058158"/>
    <lineage>
        <taxon>Bacteria</taxon>
        <taxon>Pseudomonadati</taxon>
        <taxon>Bacteroidota</taxon>
        <taxon>Flavobacteriia</taxon>
        <taxon>Flavobacteriales</taxon>
        <taxon>Flavobacteriaceae</taxon>
        <taxon>Christiangramia</taxon>
    </lineage>
</organism>
<keyword evidence="1" id="KW-0732">Signal</keyword>
<dbReference type="InterPro" id="IPR025232">
    <property type="entry name" value="DUF4174"/>
</dbReference>
<evidence type="ECO:0000259" key="2">
    <source>
        <dbReference type="Pfam" id="PF13778"/>
    </source>
</evidence>
<dbReference type="RefSeq" id="WP_251739838.1">
    <property type="nucleotide sequence ID" value="NZ_JBHUOJ010000004.1"/>
</dbReference>
<dbReference type="Proteomes" id="UP001597438">
    <property type="component" value="Unassembled WGS sequence"/>
</dbReference>
<name>A0ABW5X183_9FLAO</name>
<feature type="domain" description="DUF4174" evidence="2">
    <location>
        <begin position="22"/>
        <end position="134"/>
    </location>
</feature>
<dbReference type="EMBL" id="JBHUOJ010000004">
    <property type="protein sequence ID" value="MFD2831878.1"/>
    <property type="molecule type" value="Genomic_DNA"/>
</dbReference>
<comment type="caution">
    <text evidence="3">The sequence shown here is derived from an EMBL/GenBank/DDBJ whole genome shotgun (WGS) entry which is preliminary data.</text>
</comment>
<evidence type="ECO:0000313" key="4">
    <source>
        <dbReference type="Proteomes" id="UP001597438"/>
    </source>
</evidence>
<gene>
    <name evidence="3" type="ORF">ACFSYS_01170</name>
</gene>
<evidence type="ECO:0000313" key="3">
    <source>
        <dbReference type="EMBL" id="MFD2831878.1"/>
    </source>
</evidence>
<dbReference type="Pfam" id="PF13778">
    <property type="entry name" value="DUF4174"/>
    <property type="match status" value="1"/>
</dbReference>
<protein>
    <submittedName>
        <fullName evidence="3">DUF4174 domain-containing protein</fullName>
    </submittedName>
</protein>
<accession>A0ABW5X183</accession>
<sequence length="138" mass="15780">MKLGILLLTLFSFQMMDAQNISKERWENRLLIIIAENAANSNVKDQRSILAKDIKGLKDRNLKIILATPGFQQEILPEKGEIQSSTIYSELNERQDFQVLLIGLDGEVKLKKNQILNLKELFGTIDSMSMRQAEMKSQ</sequence>
<proteinExistence type="predicted"/>
<keyword evidence="4" id="KW-1185">Reference proteome</keyword>
<evidence type="ECO:0000256" key="1">
    <source>
        <dbReference type="ARBA" id="ARBA00022729"/>
    </source>
</evidence>
<reference evidence="4" key="1">
    <citation type="journal article" date="2019" name="Int. J. Syst. Evol. Microbiol.">
        <title>The Global Catalogue of Microorganisms (GCM) 10K type strain sequencing project: providing services to taxonomists for standard genome sequencing and annotation.</title>
        <authorList>
            <consortium name="The Broad Institute Genomics Platform"/>
            <consortium name="The Broad Institute Genome Sequencing Center for Infectious Disease"/>
            <person name="Wu L."/>
            <person name="Ma J."/>
        </authorList>
    </citation>
    <scope>NUCLEOTIDE SEQUENCE [LARGE SCALE GENOMIC DNA]</scope>
    <source>
        <strain evidence="4">KCTC 52925</strain>
    </source>
</reference>